<keyword evidence="3" id="KW-1185">Reference proteome</keyword>
<feature type="region of interest" description="Disordered" evidence="1">
    <location>
        <begin position="37"/>
        <end position="56"/>
    </location>
</feature>
<protein>
    <submittedName>
        <fullName evidence="2">Uncharacterized protein</fullName>
    </submittedName>
</protein>
<dbReference type="EMBL" id="MVBO01000385">
    <property type="protein sequence ID" value="OZJ01414.1"/>
    <property type="molecule type" value="Genomic_DNA"/>
</dbReference>
<dbReference type="AlphaFoldDB" id="A0A261XT49"/>
<reference evidence="2 3" key="1">
    <citation type="journal article" date="2017" name="Mycologia">
        <title>Bifiguratus adelaidae, gen. et sp. nov., a new member of Mucoromycotina in endophytic and soil-dwelling habitats.</title>
        <authorList>
            <person name="Torres-Cruz T.J."/>
            <person name="Billingsley Tobias T.L."/>
            <person name="Almatruk M."/>
            <person name="Hesse C."/>
            <person name="Kuske C.R."/>
            <person name="Desiro A."/>
            <person name="Benucci G.M."/>
            <person name="Bonito G."/>
            <person name="Stajich J.E."/>
            <person name="Dunlap C."/>
            <person name="Arnold A.E."/>
            <person name="Porras-Alfaro A."/>
        </authorList>
    </citation>
    <scope>NUCLEOTIDE SEQUENCE [LARGE SCALE GENOMIC DNA]</scope>
    <source>
        <strain evidence="2 3">AZ0501</strain>
    </source>
</reference>
<proteinExistence type="predicted"/>
<accession>A0A261XT49</accession>
<organism evidence="2 3">
    <name type="scientific">Bifiguratus adelaidae</name>
    <dbReference type="NCBI Taxonomy" id="1938954"/>
    <lineage>
        <taxon>Eukaryota</taxon>
        <taxon>Fungi</taxon>
        <taxon>Fungi incertae sedis</taxon>
        <taxon>Mucoromycota</taxon>
        <taxon>Mucoromycotina</taxon>
        <taxon>Endogonomycetes</taxon>
        <taxon>Endogonales</taxon>
        <taxon>Endogonales incertae sedis</taxon>
        <taxon>Bifiguratus</taxon>
    </lineage>
</organism>
<dbReference type="Proteomes" id="UP000242875">
    <property type="component" value="Unassembled WGS sequence"/>
</dbReference>
<comment type="caution">
    <text evidence="2">The sequence shown here is derived from an EMBL/GenBank/DDBJ whole genome shotgun (WGS) entry which is preliminary data.</text>
</comment>
<evidence type="ECO:0000313" key="2">
    <source>
        <dbReference type="EMBL" id="OZJ01414.1"/>
    </source>
</evidence>
<gene>
    <name evidence="2" type="ORF">BZG36_05768</name>
</gene>
<evidence type="ECO:0000256" key="1">
    <source>
        <dbReference type="SAM" id="MobiDB-lite"/>
    </source>
</evidence>
<name>A0A261XT49_9FUNG</name>
<evidence type="ECO:0000313" key="3">
    <source>
        <dbReference type="Proteomes" id="UP000242875"/>
    </source>
</evidence>
<sequence>MSIVATLLDFPLGIDGIEELISLGTLQTSQPLDFVEGSSHTTCEGSLKPLDETFNE</sequence>
<feature type="non-terminal residue" evidence="2">
    <location>
        <position position="56"/>
    </location>
</feature>